<accession>A0A377JV02</accession>
<name>A0A377JV02_9HELI</name>
<dbReference type="PANTHER" id="PTHR12049:SF7">
    <property type="entry name" value="PROTEIN ARGININE METHYLTRANSFERASE NDUFAF7, MITOCHONDRIAL"/>
    <property type="match status" value="1"/>
</dbReference>
<dbReference type="EMBL" id="UGHX01000001">
    <property type="protein sequence ID" value="STP11684.1"/>
    <property type="molecule type" value="Genomic_DNA"/>
</dbReference>
<dbReference type="Gene3D" id="3.40.50.12710">
    <property type="match status" value="1"/>
</dbReference>
<gene>
    <name evidence="3" type="ORF">NCTC12219_01583</name>
</gene>
<evidence type="ECO:0000313" key="4">
    <source>
        <dbReference type="Proteomes" id="UP000255103"/>
    </source>
</evidence>
<dbReference type="RefSeq" id="WP_115722419.1">
    <property type="nucleotide sequence ID" value="NZ_UGHX01000001.1"/>
</dbReference>
<dbReference type="GO" id="GO:0035243">
    <property type="term" value="F:protein-arginine omega-N symmetric methyltransferase activity"/>
    <property type="evidence" value="ECO:0007669"/>
    <property type="project" value="TreeGrafter"/>
</dbReference>
<dbReference type="InterPro" id="IPR029063">
    <property type="entry name" value="SAM-dependent_MTases_sf"/>
</dbReference>
<dbReference type="Proteomes" id="UP000255103">
    <property type="component" value="Unassembled WGS sequence"/>
</dbReference>
<dbReference type="InterPro" id="IPR003788">
    <property type="entry name" value="NDUFAF7"/>
</dbReference>
<reference evidence="3 4" key="1">
    <citation type="submission" date="2018-06" db="EMBL/GenBank/DDBJ databases">
        <authorList>
            <consortium name="Pathogen Informatics"/>
            <person name="Doyle S."/>
        </authorList>
    </citation>
    <scope>NUCLEOTIDE SEQUENCE [LARGE SCALE GENOMIC DNA]</scope>
    <source>
        <strain evidence="3 4">NCTC12219</strain>
    </source>
</reference>
<protein>
    <submittedName>
        <fullName evidence="3">SAM-dependent methyltransferase</fullName>
    </submittedName>
</protein>
<dbReference type="InterPro" id="IPR038375">
    <property type="entry name" value="NDUFAF7_sf"/>
</dbReference>
<evidence type="ECO:0000256" key="2">
    <source>
        <dbReference type="ARBA" id="ARBA00022679"/>
    </source>
</evidence>
<keyword evidence="1 3" id="KW-0489">Methyltransferase</keyword>
<keyword evidence="2 3" id="KW-0808">Transferase</keyword>
<evidence type="ECO:0000256" key="1">
    <source>
        <dbReference type="ARBA" id="ARBA00022603"/>
    </source>
</evidence>
<sequence length="370" mass="42281">MLPFSEFMSQSLYGENGYYTDSSKVSKTGDFYTSVSVSKFFGGAIASYILSLLESNALSLPLRIVEIGADKGYLLGDIALFLDALSEVLPQCEFIIIEPLSTLAQAQKAYLRGLKFSCVLDFKIVESFETLPQSKDSSLFIISNELFDSFPCDVLDSGKMLCVSQDLKWDSKWRGIWQNLCAKNLSTLLPRQSLEILDKLKCNPLEFRGLLPQWQDFICNLSRFAKAHKNSHFVSFDYGRENLSQTQNPNAKYYNPLHTSPRFYKSHQVLSLKDFLEQDGDFHTLYQNADITYDVDFTLLDSLLCENGFQKIFCDTQAKVLIEKMQILELLQTFSQQCGYNTYLKEIHKLKTLLHTLGERFLGVCYTFSK</sequence>
<evidence type="ECO:0000313" key="3">
    <source>
        <dbReference type="EMBL" id="STP11684.1"/>
    </source>
</evidence>
<dbReference type="SUPFAM" id="SSF53335">
    <property type="entry name" value="S-adenosyl-L-methionine-dependent methyltransferases"/>
    <property type="match status" value="1"/>
</dbReference>
<dbReference type="AlphaFoldDB" id="A0A377JV02"/>
<dbReference type="GO" id="GO:0032259">
    <property type="term" value="P:methylation"/>
    <property type="evidence" value="ECO:0007669"/>
    <property type="project" value="UniProtKB-KW"/>
</dbReference>
<proteinExistence type="predicted"/>
<dbReference type="Pfam" id="PF02636">
    <property type="entry name" value="Methyltransf_28"/>
    <property type="match status" value="1"/>
</dbReference>
<dbReference type="PANTHER" id="PTHR12049">
    <property type="entry name" value="PROTEIN ARGININE METHYLTRANSFERASE NDUFAF7, MITOCHONDRIAL"/>
    <property type="match status" value="1"/>
</dbReference>
<organism evidence="3 4">
    <name type="scientific">Helicobacter cinaedi</name>
    <dbReference type="NCBI Taxonomy" id="213"/>
    <lineage>
        <taxon>Bacteria</taxon>
        <taxon>Pseudomonadati</taxon>
        <taxon>Campylobacterota</taxon>
        <taxon>Epsilonproteobacteria</taxon>
        <taxon>Campylobacterales</taxon>
        <taxon>Helicobacteraceae</taxon>
        <taxon>Helicobacter</taxon>
    </lineage>
</organism>